<dbReference type="PANTHER" id="PTHR34387">
    <property type="entry name" value="SLR1258 PROTEIN"/>
    <property type="match status" value="1"/>
</dbReference>
<dbReference type="Gene3D" id="3.30.70.2970">
    <property type="entry name" value="Protein of unknown function (DUF541), domain 2"/>
    <property type="match status" value="1"/>
</dbReference>
<evidence type="ECO:0000313" key="3">
    <source>
        <dbReference type="Proteomes" id="UP000325134"/>
    </source>
</evidence>
<name>A0A1M4X9B5_9RHOB</name>
<evidence type="ECO:0000256" key="1">
    <source>
        <dbReference type="SAM" id="SignalP"/>
    </source>
</evidence>
<dbReference type="Proteomes" id="UP000325134">
    <property type="component" value="Unassembled WGS sequence"/>
</dbReference>
<sequence length="250" mass="25610">MLGKGLPAHCLKQETGGITLKTFAFLAAMLAATAAGAAHAEERRIRVSATGTAEAAPDMATIVLGVTNEDKAASAAMRATSAAVAKVLARLDDMGIAPRDVQTRDLSVSPVWSGRGYSGDGTPRITGFVASNRVFVRVRDLGALGAILDGVIDDGANDFGGLSFGLQEPEPLQAEARAEAVADAIEKARQLAQAAGVALGPVQSIDEQSGGVRPVMQMREMAMADSSGVPVAGGEVSVSVTVSMEFDISE</sequence>
<accession>A0A1M4X9B5</accession>
<proteinExistence type="predicted"/>
<feature type="signal peptide" evidence="1">
    <location>
        <begin position="1"/>
        <end position="40"/>
    </location>
</feature>
<keyword evidence="1" id="KW-0732">Signal</keyword>
<dbReference type="Pfam" id="PF04402">
    <property type="entry name" value="SIMPL"/>
    <property type="match status" value="1"/>
</dbReference>
<evidence type="ECO:0000313" key="2">
    <source>
        <dbReference type="EMBL" id="SHE89981.1"/>
    </source>
</evidence>
<gene>
    <name evidence="2" type="ORF">SAMN05444279_11118</name>
</gene>
<feature type="chain" id="PRO_5013222925" description="26 kDa periplasmic immunogenic protein" evidence="1">
    <location>
        <begin position="41"/>
        <end position="250"/>
    </location>
</feature>
<dbReference type="InterPro" id="IPR007497">
    <property type="entry name" value="SIMPL/DUF541"/>
</dbReference>
<dbReference type="PANTHER" id="PTHR34387:SF1">
    <property type="entry name" value="PERIPLASMIC IMMUNOGENIC PROTEIN"/>
    <property type="match status" value="1"/>
</dbReference>
<organism evidence="2 3">
    <name type="scientific">Ruegeria intermedia</name>
    <dbReference type="NCBI Taxonomy" id="996115"/>
    <lineage>
        <taxon>Bacteria</taxon>
        <taxon>Pseudomonadati</taxon>
        <taxon>Pseudomonadota</taxon>
        <taxon>Alphaproteobacteria</taxon>
        <taxon>Rhodobacterales</taxon>
        <taxon>Roseobacteraceae</taxon>
        <taxon>Ruegeria</taxon>
    </lineage>
</organism>
<dbReference type="GO" id="GO:0006974">
    <property type="term" value="P:DNA damage response"/>
    <property type="evidence" value="ECO:0007669"/>
    <property type="project" value="TreeGrafter"/>
</dbReference>
<keyword evidence="3" id="KW-1185">Reference proteome</keyword>
<dbReference type="InterPro" id="IPR052022">
    <property type="entry name" value="26kDa_periplasmic_antigen"/>
</dbReference>
<dbReference type="AlphaFoldDB" id="A0A1M4X9B5"/>
<dbReference type="EMBL" id="FQVK01000011">
    <property type="protein sequence ID" value="SHE89981.1"/>
    <property type="molecule type" value="Genomic_DNA"/>
</dbReference>
<dbReference type="Gene3D" id="3.30.110.170">
    <property type="entry name" value="Protein of unknown function (DUF541), domain 1"/>
    <property type="match status" value="1"/>
</dbReference>
<protein>
    <recommendedName>
        <fullName evidence="4">26 kDa periplasmic immunogenic protein</fullName>
    </recommendedName>
</protein>
<reference evidence="2 3" key="1">
    <citation type="submission" date="2016-11" db="EMBL/GenBank/DDBJ databases">
        <authorList>
            <person name="Varghese N."/>
            <person name="Submissions S."/>
        </authorList>
    </citation>
    <scope>NUCLEOTIDE SEQUENCE [LARGE SCALE GENOMIC DNA]</scope>
    <source>
        <strain evidence="2 3">DSM 29341</strain>
    </source>
</reference>
<evidence type="ECO:0008006" key="4">
    <source>
        <dbReference type="Google" id="ProtNLM"/>
    </source>
</evidence>